<keyword evidence="6" id="KW-1185">Reference proteome</keyword>
<comment type="caution">
    <text evidence="5">The sequence shown here is derived from an EMBL/GenBank/DDBJ whole genome shotgun (WGS) entry which is preliminary data.</text>
</comment>
<dbReference type="InterPro" id="IPR017453">
    <property type="entry name" value="GCV_H_sub"/>
</dbReference>
<evidence type="ECO:0000256" key="3">
    <source>
        <dbReference type="HAMAP-Rule" id="MF_00272"/>
    </source>
</evidence>
<organism evidence="5 6">
    <name type="scientific">Halobacteriovorax vibrionivorans</name>
    <dbReference type="NCBI Taxonomy" id="2152716"/>
    <lineage>
        <taxon>Bacteria</taxon>
        <taxon>Pseudomonadati</taxon>
        <taxon>Bdellovibrionota</taxon>
        <taxon>Bacteriovoracia</taxon>
        <taxon>Bacteriovoracales</taxon>
        <taxon>Halobacteriovoraceae</taxon>
        <taxon>Halobacteriovorax</taxon>
    </lineage>
</organism>
<evidence type="ECO:0000259" key="4">
    <source>
        <dbReference type="PROSITE" id="PS50968"/>
    </source>
</evidence>
<dbReference type="InterPro" id="IPR000089">
    <property type="entry name" value="Biotin_lipoyl"/>
</dbReference>
<reference evidence="6" key="1">
    <citation type="journal article" date="2019" name="Int. J. Syst. Evol. Microbiol.">
        <title>Halobacteriovorax valvorus sp. nov., a novel prokaryotic predator isolated from coastal seawater of China.</title>
        <authorList>
            <person name="Chen M.-X."/>
        </authorList>
    </citation>
    <scope>NUCLEOTIDE SEQUENCE [LARGE SCALE GENOMIC DNA]</scope>
    <source>
        <strain evidence="6">BL9</strain>
    </source>
</reference>
<dbReference type="InterPro" id="IPR033753">
    <property type="entry name" value="GCV_H/Fam206"/>
</dbReference>
<feature type="domain" description="Lipoyl-binding" evidence="4">
    <location>
        <begin position="23"/>
        <end position="104"/>
    </location>
</feature>
<comment type="subunit">
    <text evidence="3">The glycine cleavage system is composed of four proteins: P, T, L and H.</text>
</comment>
<dbReference type="HAMAP" id="MF_00272">
    <property type="entry name" value="GcvH"/>
    <property type="match status" value="1"/>
</dbReference>
<dbReference type="PANTHER" id="PTHR11715">
    <property type="entry name" value="GLYCINE CLEAVAGE SYSTEM H PROTEIN"/>
    <property type="match status" value="1"/>
</dbReference>
<accession>A0ABY0IJ31</accession>
<dbReference type="NCBIfam" id="TIGR00527">
    <property type="entry name" value="gcvH"/>
    <property type="match status" value="1"/>
</dbReference>
<feature type="modified residue" description="N6-lipoyllysine" evidence="3">
    <location>
        <position position="64"/>
    </location>
</feature>
<dbReference type="Proteomes" id="UP000443582">
    <property type="component" value="Unassembled WGS sequence"/>
</dbReference>
<dbReference type="CDD" id="cd06848">
    <property type="entry name" value="GCS_H"/>
    <property type="match status" value="1"/>
</dbReference>
<comment type="similarity">
    <text evidence="1 3">Belongs to the GcvH family.</text>
</comment>
<dbReference type="RefSeq" id="WP_114705902.1">
    <property type="nucleotide sequence ID" value="NZ_QDKL01000001.1"/>
</dbReference>
<dbReference type="SUPFAM" id="SSF51230">
    <property type="entry name" value="Single hybrid motif"/>
    <property type="match status" value="1"/>
</dbReference>
<comment type="function">
    <text evidence="3">The glycine cleavage system catalyzes the degradation of glycine. The H protein shuttles the methylamine group of glycine from the P protein to the T protein.</text>
</comment>
<sequence length="126" mass="14067">MNNIPTELKYTKEHEWVKAEGDIVTVGITDFAQNSLGDIVFVELPEVGQEFSKDDTFGVVESIKSASDLYLPVSGVVTEVNEELPDAPDSLNSDPYDSWMVKVKMTNQDELSDLLSNEDYESLCQE</sequence>
<dbReference type="InterPro" id="IPR002930">
    <property type="entry name" value="GCV_H"/>
</dbReference>
<comment type="cofactor">
    <cofactor evidence="3">
        <name>(R)-lipoate</name>
        <dbReference type="ChEBI" id="CHEBI:83088"/>
    </cofactor>
    <text evidence="3">Binds 1 lipoyl cofactor covalently.</text>
</comment>
<dbReference type="PANTHER" id="PTHR11715:SF3">
    <property type="entry name" value="GLYCINE CLEAVAGE SYSTEM H PROTEIN-RELATED"/>
    <property type="match status" value="1"/>
</dbReference>
<gene>
    <name evidence="3 5" type="primary">gcvH</name>
    <name evidence="5" type="ORF">DAY19_04085</name>
</gene>
<dbReference type="Gene3D" id="2.40.50.100">
    <property type="match status" value="1"/>
</dbReference>
<evidence type="ECO:0000313" key="5">
    <source>
        <dbReference type="EMBL" id="RZF22960.1"/>
    </source>
</evidence>
<dbReference type="InterPro" id="IPR011053">
    <property type="entry name" value="Single_hybrid_motif"/>
</dbReference>
<dbReference type="InterPro" id="IPR003016">
    <property type="entry name" value="2-oxoA_DH_lipoyl-BS"/>
</dbReference>
<protein>
    <recommendedName>
        <fullName evidence="3">Glycine cleavage system H protein</fullName>
    </recommendedName>
</protein>
<keyword evidence="2 3" id="KW-0450">Lipoyl</keyword>
<dbReference type="NCBIfam" id="NF002270">
    <property type="entry name" value="PRK01202.1"/>
    <property type="match status" value="1"/>
</dbReference>
<evidence type="ECO:0000256" key="1">
    <source>
        <dbReference type="ARBA" id="ARBA00009249"/>
    </source>
</evidence>
<dbReference type="Pfam" id="PF01597">
    <property type="entry name" value="GCV_H"/>
    <property type="match status" value="1"/>
</dbReference>
<evidence type="ECO:0000256" key="2">
    <source>
        <dbReference type="ARBA" id="ARBA00022823"/>
    </source>
</evidence>
<name>A0ABY0IJ31_9BACT</name>
<dbReference type="PROSITE" id="PS50968">
    <property type="entry name" value="BIOTINYL_LIPOYL"/>
    <property type="match status" value="1"/>
</dbReference>
<proteinExistence type="inferred from homology"/>
<evidence type="ECO:0000313" key="6">
    <source>
        <dbReference type="Proteomes" id="UP000443582"/>
    </source>
</evidence>
<dbReference type="EMBL" id="QDKL01000001">
    <property type="protein sequence ID" value="RZF22960.1"/>
    <property type="molecule type" value="Genomic_DNA"/>
</dbReference>
<dbReference type="PROSITE" id="PS00189">
    <property type="entry name" value="LIPOYL"/>
    <property type="match status" value="1"/>
</dbReference>